<keyword evidence="1" id="KW-0472">Membrane</keyword>
<gene>
    <name evidence="2" type="ORF">DW723_06075</name>
</gene>
<evidence type="ECO:0000313" key="3">
    <source>
        <dbReference type="Proteomes" id="UP000283928"/>
    </source>
</evidence>
<name>A0A414KHJ9_9FIRM</name>
<comment type="caution">
    <text evidence="2">The sequence shown here is derived from an EMBL/GenBank/DDBJ whole genome shotgun (WGS) entry which is preliminary data.</text>
</comment>
<dbReference type="EMBL" id="QSKO01000006">
    <property type="protein sequence ID" value="RHE76216.1"/>
    <property type="molecule type" value="Genomic_DNA"/>
</dbReference>
<keyword evidence="1" id="KW-1133">Transmembrane helix</keyword>
<dbReference type="AlphaFoldDB" id="A0A414KHJ9"/>
<evidence type="ECO:0000313" key="2">
    <source>
        <dbReference type="EMBL" id="RHE76216.1"/>
    </source>
</evidence>
<dbReference type="Proteomes" id="UP000283928">
    <property type="component" value="Unassembled WGS sequence"/>
</dbReference>
<feature type="transmembrane region" description="Helical" evidence="1">
    <location>
        <begin position="6"/>
        <end position="24"/>
    </location>
</feature>
<accession>A0A414KHJ9</accession>
<sequence length="110" mass="13544">MHQSIYQRVFFNYLQLLIVTALFIQKATKQEIKQEDAYVLYFLHQRNCYEQGICESEVQQEYLHWCERTLDKYPDNLEWDKTIERLREEKIIDIENEKIYLKELVLGHIK</sequence>
<organism evidence="2 3">
    <name type="scientific">Blautia obeum</name>
    <dbReference type="NCBI Taxonomy" id="40520"/>
    <lineage>
        <taxon>Bacteria</taxon>
        <taxon>Bacillati</taxon>
        <taxon>Bacillota</taxon>
        <taxon>Clostridia</taxon>
        <taxon>Lachnospirales</taxon>
        <taxon>Lachnospiraceae</taxon>
        <taxon>Blautia</taxon>
    </lineage>
</organism>
<reference evidence="2 3" key="1">
    <citation type="submission" date="2018-08" db="EMBL/GenBank/DDBJ databases">
        <title>A genome reference for cultivated species of the human gut microbiota.</title>
        <authorList>
            <person name="Zou Y."/>
            <person name="Xue W."/>
            <person name="Luo G."/>
        </authorList>
    </citation>
    <scope>NUCLEOTIDE SEQUENCE [LARGE SCALE GENOMIC DNA]</scope>
    <source>
        <strain evidence="2 3">AM27-32LB</strain>
    </source>
</reference>
<evidence type="ECO:0000256" key="1">
    <source>
        <dbReference type="SAM" id="Phobius"/>
    </source>
</evidence>
<protein>
    <submittedName>
        <fullName evidence="2">Uncharacterized protein</fullName>
    </submittedName>
</protein>
<keyword evidence="1" id="KW-0812">Transmembrane</keyword>
<proteinExistence type="predicted"/>